<evidence type="ECO:0000313" key="3">
    <source>
        <dbReference type="Proteomes" id="UP000024635"/>
    </source>
</evidence>
<feature type="coiled-coil region" evidence="1">
    <location>
        <begin position="73"/>
        <end position="114"/>
    </location>
</feature>
<dbReference type="AlphaFoldDB" id="A0A016UJ01"/>
<protein>
    <submittedName>
        <fullName evidence="2">Uncharacterized protein</fullName>
    </submittedName>
</protein>
<evidence type="ECO:0000256" key="1">
    <source>
        <dbReference type="SAM" id="Coils"/>
    </source>
</evidence>
<reference evidence="3" key="1">
    <citation type="journal article" date="2015" name="Nat. Genet.">
        <title>The genome and transcriptome of the zoonotic hookworm Ancylostoma ceylanicum identify infection-specific gene families.</title>
        <authorList>
            <person name="Schwarz E.M."/>
            <person name="Hu Y."/>
            <person name="Antoshechkin I."/>
            <person name="Miller M.M."/>
            <person name="Sternberg P.W."/>
            <person name="Aroian R.V."/>
        </authorList>
    </citation>
    <scope>NUCLEOTIDE SEQUENCE</scope>
    <source>
        <strain evidence="3">HY135</strain>
    </source>
</reference>
<proteinExistence type="predicted"/>
<dbReference type="EMBL" id="JARK01001376">
    <property type="protein sequence ID" value="EYC14518.1"/>
    <property type="molecule type" value="Genomic_DNA"/>
</dbReference>
<organism evidence="2 3">
    <name type="scientific">Ancylostoma ceylanicum</name>
    <dbReference type="NCBI Taxonomy" id="53326"/>
    <lineage>
        <taxon>Eukaryota</taxon>
        <taxon>Metazoa</taxon>
        <taxon>Ecdysozoa</taxon>
        <taxon>Nematoda</taxon>
        <taxon>Chromadorea</taxon>
        <taxon>Rhabditida</taxon>
        <taxon>Rhabditina</taxon>
        <taxon>Rhabditomorpha</taxon>
        <taxon>Strongyloidea</taxon>
        <taxon>Ancylostomatidae</taxon>
        <taxon>Ancylostomatinae</taxon>
        <taxon>Ancylostoma</taxon>
    </lineage>
</organism>
<gene>
    <name evidence="2" type="primary">Acey_s0040.g252</name>
    <name evidence="2" type="ORF">Y032_0040g252</name>
</gene>
<keyword evidence="1" id="KW-0175">Coiled coil</keyword>
<name>A0A016UJ01_9BILA</name>
<keyword evidence="3" id="KW-1185">Reference proteome</keyword>
<dbReference type="Proteomes" id="UP000024635">
    <property type="component" value="Unassembled WGS sequence"/>
</dbReference>
<sequence>MLSISDSVLPDGVATIEQTSTSLQPSAKKDISAMSVARASFVNHRCTTRRSDNIVRYDGSPNMEAVYSPRYRELRCERELKRLQSQQSETEEQLVRVESELRESKCKLESLMEEWVNNFCRQNSLHSSGFHGFI</sequence>
<comment type="caution">
    <text evidence="2">The sequence shown here is derived from an EMBL/GenBank/DDBJ whole genome shotgun (WGS) entry which is preliminary data.</text>
</comment>
<accession>A0A016UJ01</accession>
<evidence type="ECO:0000313" key="2">
    <source>
        <dbReference type="EMBL" id="EYC14518.1"/>
    </source>
</evidence>